<dbReference type="PANTHER" id="PTHR31254:SF1">
    <property type="entry name" value="TEKTIN BUNDLE-INTERACTING PROTEIN 1"/>
    <property type="match status" value="1"/>
</dbReference>
<dbReference type="InterPro" id="IPR029203">
    <property type="entry name" value="TKTI1"/>
</dbReference>
<evidence type="ECO:0000313" key="3">
    <source>
        <dbReference type="RefSeq" id="XP_007524967.1"/>
    </source>
</evidence>
<accession>A0A1S2ZUZ4</accession>
<dbReference type="eggNOG" id="ENOG502S0K8">
    <property type="taxonomic scope" value="Eukaryota"/>
</dbReference>
<evidence type="ECO:0000256" key="1">
    <source>
        <dbReference type="SAM" id="MobiDB-lite"/>
    </source>
</evidence>
<dbReference type="InParanoid" id="A0A1S2ZUZ4"/>
<reference evidence="3" key="1">
    <citation type="submission" date="2025-08" db="UniProtKB">
        <authorList>
            <consortium name="RefSeq"/>
        </authorList>
    </citation>
    <scope>IDENTIFICATION</scope>
</reference>
<dbReference type="OrthoDB" id="9895442at2759"/>
<feature type="region of interest" description="Disordered" evidence="1">
    <location>
        <begin position="187"/>
        <end position="206"/>
    </location>
</feature>
<dbReference type="PANTHER" id="PTHR31254">
    <property type="entry name" value="HYPOTHETICAL PROTEIN LOC690617"/>
    <property type="match status" value="1"/>
</dbReference>
<keyword evidence="2" id="KW-1185">Reference proteome</keyword>
<protein>
    <submittedName>
        <fullName evidence="3">Tektin bundle-interacting protein 1</fullName>
    </submittedName>
</protein>
<evidence type="ECO:0000313" key="2">
    <source>
        <dbReference type="Proteomes" id="UP001652624"/>
    </source>
</evidence>
<sequence>MQSPRRERAYVPSGTLEVDFPEPLDSNEYLSLEGPRWAPAIKQATRWKYTPTGRDAAGQLWFTGLTNSDPREAWYSTPRPPSSPCRQAHAHWRGCHAHREHGLPSAYSQRLRDSAWYDPVVPAQYLNPKARWGTMLWKDRPVRGKEYVLDRSRCGVSPSWRTSDYVPGLSAPQRPRFTTQDLRRWGLEPRCPSTRQRPSTRFAAPR</sequence>
<dbReference type="Pfam" id="PF15041">
    <property type="entry name" value="TKTI1"/>
    <property type="match status" value="1"/>
</dbReference>
<proteinExistence type="predicted"/>
<dbReference type="FunCoup" id="A0A1S2ZUZ4">
    <property type="interactions" value="158"/>
</dbReference>
<dbReference type="Proteomes" id="UP001652624">
    <property type="component" value="Chromosome 23"/>
</dbReference>
<dbReference type="AlphaFoldDB" id="A0A1S2ZUZ4"/>
<gene>
    <name evidence="3" type="primary">TEKTIP1</name>
</gene>
<dbReference type="RefSeq" id="XP_007524967.1">
    <property type="nucleotide sequence ID" value="XM_007524905.2"/>
</dbReference>
<name>A0A1S2ZUZ4_ERIEU</name>
<organism evidence="2 3">
    <name type="scientific">Erinaceus europaeus</name>
    <name type="common">Western European hedgehog</name>
    <dbReference type="NCBI Taxonomy" id="9365"/>
    <lineage>
        <taxon>Eukaryota</taxon>
        <taxon>Metazoa</taxon>
        <taxon>Chordata</taxon>
        <taxon>Craniata</taxon>
        <taxon>Vertebrata</taxon>
        <taxon>Euteleostomi</taxon>
        <taxon>Mammalia</taxon>
        <taxon>Eutheria</taxon>
        <taxon>Laurasiatheria</taxon>
        <taxon>Eulipotyphla</taxon>
        <taxon>Erinaceidae</taxon>
        <taxon>Erinaceinae</taxon>
        <taxon>Erinaceus</taxon>
    </lineage>
</organism>